<keyword evidence="1 6" id="KW-0963">Cytoplasm</keyword>
<evidence type="ECO:0000313" key="8">
    <source>
        <dbReference type="Proteomes" id="UP001486565"/>
    </source>
</evidence>
<comment type="PTM">
    <text evidence="6">Under oxidizing conditions two disulfide bonds are formed involving the reactive cysteines. Under reducing conditions zinc is bound to the reactive cysteines and the protein is inactive.</text>
</comment>
<dbReference type="Proteomes" id="UP001486565">
    <property type="component" value="Chromosome"/>
</dbReference>
<dbReference type="CDD" id="cd00498">
    <property type="entry name" value="Hsp33"/>
    <property type="match status" value="1"/>
</dbReference>
<dbReference type="Gene3D" id="3.90.1280.10">
    <property type="entry name" value="HSP33 redox switch-like"/>
    <property type="match status" value="1"/>
</dbReference>
<dbReference type="PANTHER" id="PTHR30111:SF1">
    <property type="entry name" value="33 KDA CHAPERONIN"/>
    <property type="match status" value="1"/>
</dbReference>
<dbReference type="Gene3D" id="3.55.30.10">
    <property type="entry name" value="Hsp33 domain"/>
    <property type="match status" value="1"/>
</dbReference>
<dbReference type="EMBL" id="CP121687">
    <property type="protein sequence ID" value="WZL70702.1"/>
    <property type="molecule type" value="Genomic_DNA"/>
</dbReference>
<dbReference type="Pfam" id="PF01430">
    <property type="entry name" value="HSP33"/>
    <property type="match status" value="1"/>
</dbReference>
<feature type="disulfide bond" description="Redox-active" evidence="6">
    <location>
        <begin position="268"/>
        <end position="271"/>
    </location>
</feature>
<organism evidence="7 8">
    <name type="scientific">Defluviitalea saccharophila</name>
    <dbReference type="NCBI Taxonomy" id="879970"/>
    <lineage>
        <taxon>Bacteria</taxon>
        <taxon>Bacillati</taxon>
        <taxon>Bacillota</taxon>
        <taxon>Clostridia</taxon>
        <taxon>Lachnospirales</taxon>
        <taxon>Defluviitaleaceae</taxon>
        <taxon>Defluviitalea</taxon>
    </lineage>
</organism>
<dbReference type="NCBIfam" id="NF001033">
    <property type="entry name" value="PRK00114.1"/>
    <property type="match status" value="1"/>
</dbReference>
<dbReference type="PIRSF" id="PIRSF005261">
    <property type="entry name" value="Heat_shock_Hsp33"/>
    <property type="match status" value="1"/>
</dbReference>
<comment type="function">
    <text evidence="6">Redox regulated molecular chaperone. Protects both thermally unfolding and oxidatively damaged proteins from irreversible aggregation. Plays an important role in the bacterial defense system toward oxidative stress.</text>
</comment>
<evidence type="ECO:0000256" key="3">
    <source>
        <dbReference type="ARBA" id="ARBA00023157"/>
    </source>
</evidence>
<dbReference type="SUPFAM" id="SSF118352">
    <property type="entry name" value="HSP33 redox switch-like"/>
    <property type="match status" value="1"/>
</dbReference>
<keyword evidence="3 6" id="KW-1015">Disulfide bond</keyword>
<feature type="disulfide bond" description="Redox-active" evidence="6">
    <location>
        <begin position="235"/>
        <end position="237"/>
    </location>
</feature>
<name>A0ABZ2Y5T5_9FIRM</name>
<dbReference type="HAMAP" id="MF_00117">
    <property type="entry name" value="HslO"/>
    <property type="match status" value="1"/>
</dbReference>
<keyword evidence="4 6" id="KW-0143">Chaperone</keyword>
<dbReference type="SUPFAM" id="SSF64397">
    <property type="entry name" value="Hsp33 domain"/>
    <property type="match status" value="1"/>
</dbReference>
<comment type="subcellular location">
    <subcellularLocation>
        <location evidence="6">Cytoplasm</location>
    </subcellularLocation>
</comment>
<protein>
    <recommendedName>
        <fullName evidence="6">33 kDa chaperonin</fullName>
    </recommendedName>
    <alternativeName>
        <fullName evidence="6">Heat shock protein 33 homolog</fullName>
        <shortName evidence="6">HSP33</shortName>
    </alternativeName>
</protein>
<evidence type="ECO:0000256" key="5">
    <source>
        <dbReference type="ARBA" id="ARBA00023284"/>
    </source>
</evidence>
<evidence type="ECO:0000256" key="4">
    <source>
        <dbReference type="ARBA" id="ARBA00023186"/>
    </source>
</evidence>
<sequence>MEDYIIRATDAKKQIRAFGAVTTHLVDEASKIHGTSPVVSAALGRLLTAAAMMGQMLKGEKDIITLQIKGNGPLQGIVVTADMQGNVKGYPYNSIVDLPLNSIGKLDVSRAVGEGTLTVIKDLGLKEPYVGQINLVSGEIAEDLTYYFANSEQTPSAVALGVLVDRDYSIKQAGGFIVQLLPEAEDDTIQNLENRLKSIASVTQLLEEGKQPEDILKLLLGDIIVMDKIPVRFHCNCSRERVEKALISIGLKDLKEILEQDHKAELKCHFCNKSYIFEDTDLQKIIDELTR</sequence>
<dbReference type="InterPro" id="IPR016154">
    <property type="entry name" value="Heat_shock_Hsp33_C"/>
</dbReference>
<reference evidence="7 8" key="1">
    <citation type="submission" date="2023-03" db="EMBL/GenBank/DDBJ databases">
        <title>Novel Species.</title>
        <authorList>
            <person name="Ma S."/>
        </authorList>
    </citation>
    <scope>NUCLEOTIDE SEQUENCE [LARGE SCALE GENOMIC DNA]</scope>
    <source>
        <strain evidence="7 8">LIND6LT2</strain>
    </source>
</reference>
<evidence type="ECO:0000256" key="2">
    <source>
        <dbReference type="ARBA" id="ARBA00022833"/>
    </source>
</evidence>
<dbReference type="RefSeq" id="WP_341877662.1">
    <property type="nucleotide sequence ID" value="NZ_CP121687.1"/>
</dbReference>
<dbReference type="InterPro" id="IPR016153">
    <property type="entry name" value="Heat_shock_Hsp33_N"/>
</dbReference>
<evidence type="ECO:0000256" key="1">
    <source>
        <dbReference type="ARBA" id="ARBA00022490"/>
    </source>
</evidence>
<keyword evidence="8" id="KW-1185">Reference proteome</keyword>
<dbReference type="InterPro" id="IPR000397">
    <property type="entry name" value="Heat_shock_Hsp33"/>
</dbReference>
<evidence type="ECO:0000313" key="7">
    <source>
        <dbReference type="EMBL" id="WZL70702.1"/>
    </source>
</evidence>
<keyword evidence="5 6" id="KW-0676">Redox-active center</keyword>
<proteinExistence type="inferred from homology"/>
<comment type="similarity">
    <text evidence="6">Belongs to the HSP33 family.</text>
</comment>
<gene>
    <name evidence="6 7" type="primary">hslO</name>
    <name evidence="7" type="ORF">QBE51_04055</name>
</gene>
<dbReference type="PANTHER" id="PTHR30111">
    <property type="entry name" value="33 KDA CHAPERONIN"/>
    <property type="match status" value="1"/>
</dbReference>
<keyword evidence="2 6" id="KW-0862">Zinc</keyword>
<evidence type="ECO:0000256" key="6">
    <source>
        <dbReference type="HAMAP-Rule" id="MF_00117"/>
    </source>
</evidence>
<accession>A0ABZ2Y5T5</accession>